<gene>
    <name evidence="1" type="ORF">Pc06g00030</name>
    <name evidence="1" type="ORF">PCH_Pc06g00030</name>
</gene>
<proteinExistence type="predicted"/>
<dbReference type="Proteomes" id="UP000000724">
    <property type="component" value="Contig Pc00c06"/>
</dbReference>
<name>B6GVU9_PENRW</name>
<dbReference type="HOGENOM" id="CLU_837036_0_0_1"/>
<sequence>MAQADLGHCPILLDCVYNRVGNRRSRGRIEMNFADIRNLSSPSTFVTLDQVNRRAKRPLYLSVISERYAQIFQAPIYIVRVVTQGLESKLASKLASKRTELTRFRSSTRLILAWLDININGSGELTLPGDAPGVPVDPDGRSPSDLDVVLCQRVRILRRQQRPGSIHVLPSPTGATRYGGPAYPLVPHLTLRWHTQLNYLDPGQMATNKYNNAEMDIRSVLKNTRTAFGPEHFSARRVLQLGTAAVLNTVATRILVVAAAVNVTRVISEHDVGSLIATGCAIGSTRLLDSKFLTWKWVEIKCNQEGGLYRYKIQGRSPRGDSKGRNGDRTPV</sequence>
<accession>B6GVU9</accession>
<organism evidence="1 2">
    <name type="scientific">Penicillium rubens (strain ATCC 28089 / DSM 1075 / NRRL 1951 / Wisconsin 54-1255)</name>
    <name type="common">Penicillium chrysogenum</name>
    <dbReference type="NCBI Taxonomy" id="500485"/>
    <lineage>
        <taxon>Eukaryota</taxon>
        <taxon>Fungi</taxon>
        <taxon>Dikarya</taxon>
        <taxon>Ascomycota</taxon>
        <taxon>Pezizomycotina</taxon>
        <taxon>Eurotiomycetes</taxon>
        <taxon>Eurotiomycetidae</taxon>
        <taxon>Eurotiales</taxon>
        <taxon>Aspergillaceae</taxon>
        <taxon>Penicillium</taxon>
        <taxon>Penicillium chrysogenum species complex</taxon>
    </lineage>
</organism>
<dbReference type="VEuPathDB" id="FungiDB:PCH_Pc06g00030"/>
<dbReference type="AlphaFoldDB" id="B6GVU9"/>
<evidence type="ECO:0000313" key="2">
    <source>
        <dbReference type="Proteomes" id="UP000000724"/>
    </source>
</evidence>
<keyword evidence="2" id="KW-1185">Reference proteome</keyword>
<reference evidence="1 2" key="1">
    <citation type="journal article" date="2008" name="Nat. Biotechnol.">
        <title>Genome sequencing and analysis of the filamentous fungus Penicillium chrysogenum.</title>
        <authorList>
            <person name="van den Berg M.A."/>
            <person name="Albang R."/>
            <person name="Albermann K."/>
            <person name="Badger J.H."/>
            <person name="Daran J.-M."/>
            <person name="Driessen A.J.M."/>
            <person name="Garcia-Estrada C."/>
            <person name="Fedorova N.D."/>
            <person name="Harris D.M."/>
            <person name="Heijne W.H.M."/>
            <person name="Joardar V.S."/>
            <person name="Kiel J.A.K.W."/>
            <person name="Kovalchuk A."/>
            <person name="Martin J.F."/>
            <person name="Nierman W.C."/>
            <person name="Nijland J.G."/>
            <person name="Pronk J.T."/>
            <person name="Roubos J.A."/>
            <person name="van der Klei I.J."/>
            <person name="van Peij N.N.M.E."/>
            <person name="Veenhuis M."/>
            <person name="von Doehren H."/>
            <person name="Wagner C."/>
            <person name="Wortman J.R."/>
            <person name="Bovenberg R.A.L."/>
        </authorList>
    </citation>
    <scope>NUCLEOTIDE SEQUENCE [LARGE SCALE GENOMIC DNA]</scope>
    <source>
        <strain evidence="2">ATCC 28089 / DSM 1075 / NRRL 1951 / Wisconsin 54-1255</strain>
    </source>
</reference>
<protein>
    <submittedName>
        <fullName evidence="1">Uncharacterized protein</fullName>
    </submittedName>
</protein>
<evidence type="ECO:0000313" key="1">
    <source>
        <dbReference type="EMBL" id="CAP78996.1"/>
    </source>
</evidence>
<dbReference type="EMBL" id="AM920421">
    <property type="protein sequence ID" value="CAP78996.1"/>
    <property type="molecule type" value="Genomic_DNA"/>
</dbReference>